<proteinExistence type="predicted"/>
<comment type="caution">
    <text evidence="3">The sequence shown here is derived from an EMBL/GenBank/DDBJ whole genome shotgun (WGS) entry which is preliminary data.</text>
</comment>
<dbReference type="RefSeq" id="WP_345312975.1">
    <property type="nucleotide sequence ID" value="NZ_BAABIE010000005.1"/>
</dbReference>
<keyword evidence="4" id="KW-1185">Reference proteome</keyword>
<evidence type="ECO:0000256" key="2">
    <source>
        <dbReference type="SAM" id="Phobius"/>
    </source>
</evidence>
<dbReference type="EMBL" id="BAABIE010000005">
    <property type="protein sequence ID" value="GAA4746209.1"/>
    <property type="molecule type" value="Genomic_DNA"/>
</dbReference>
<dbReference type="Proteomes" id="UP001500822">
    <property type="component" value="Unassembled WGS sequence"/>
</dbReference>
<accession>A0ABP8Z525</accession>
<feature type="region of interest" description="Disordered" evidence="1">
    <location>
        <begin position="181"/>
        <end position="232"/>
    </location>
</feature>
<gene>
    <name evidence="3" type="ORF">GCM10023217_14690</name>
</gene>
<evidence type="ECO:0000313" key="3">
    <source>
        <dbReference type="EMBL" id="GAA4746209.1"/>
    </source>
</evidence>
<name>A0ABP8Z525_9ACTN</name>
<evidence type="ECO:0000313" key="4">
    <source>
        <dbReference type="Proteomes" id="UP001500822"/>
    </source>
</evidence>
<feature type="compositionally biased region" description="Low complexity" evidence="1">
    <location>
        <begin position="181"/>
        <end position="214"/>
    </location>
</feature>
<feature type="transmembrane region" description="Helical" evidence="2">
    <location>
        <begin position="7"/>
        <end position="31"/>
    </location>
</feature>
<organism evidence="3 4">
    <name type="scientific">Gordonia alkaliphila</name>
    <dbReference type="NCBI Taxonomy" id="1053547"/>
    <lineage>
        <taxon>Bacteria</taxon>
        <taxon>Bacillati</taxon>
        <taxon>Actinomycetota</taxon>
        <taxon>Actinomycetes</taxon>
        <taxon>Mycobacteriales</taxon>
        <taxon>Gordoniaceae</taxon>
        <taxon>Gordonia</taxon>
    </lineage>
</organism>
<feature type="compositionally biased region" description="Pro residues" evidence="1">
    <location>
        <begin position="215"/>
        <end position="232"/>
    </location>
</feature>
<sequence length="232" mass="24103">MKKIGKWLTWSGLAIAVVSVIVGIVLAVIGLGKVADTVNESFRVNGPTTHVAEANSSLWLYSASTGIAVPSCTAAGPATVQQSTMPSDASFDFNTDTVTMFGKLHFPEAGTYTIDCDSVGVVAGPEISTSSIVTGAGGVLLAVFGGGLGGLLLVIGVILWAVGASRAKNAPPIAWQPDAQQYPMSGYPGQPGQQYPSQQYPNQQYPNQPGYQPGAPDPYRPQTPDEQPPTNP</sequence>
<keyword evidence="2" id="KW-0812">Transmembrane</keyword>
<evidence type="ECO:0000256" key="1">
    <source>
        <dbReference type="SAM" id="MobiDB-lite"/>
    </source>
</evidence>
<protein>
    <submittedName>
        <fullName evidence="3">Uncharacterized protein</fullName>
    </submittedName>
</protein>
<keyword evidence="2" id="KW-1133">Transmembrane helix</keyword>
<feature type="transmembrane region" description="Helical" evidence="2">
    <location>
        <begin position="139"/>
        <end position="162"/>
    </location>
</feature>
<keyword evidence="2" id="KW-0472">Membrane</keyword>
<reference evidence="4" key="1">
    <citation type="journal article" date="2019" name="Int. J. Syst. Evol. Microbiol.">
        <title>The Global Catalogue of Microorganisms (GCM) 10K type strain sequencing project: providing services to taxonomists for standard genome sequencing and annotation.</title>
        <authorList>
            <consortium name="The Broad Institute Genomics Platform"/>
            <consortium name="The Broad Institute Genome Sequencing Center for Infectious Disease"/>
            <person name="Wu L."/>
            <person name="Ma J."/>
        </authorList>
    </citation>
    <scope>NUCLEOTIDE SEQUENCE [LARGE SCALE GENOMIC DNA]</scope>
    <source>
        <strain evidence="4">JCM 18077</strain>
    </source>
</reference>